<dbReference type="GO" id="GO:0032040">
    <property type="term" value="C:small-subunit processome"/>
    <property type="evidence" value="ECO:0007669"/>
    <property type="project" value="TreeGrafter"/>
</dbReference>
<feature type="compositionally biased region" description="Acidic residues" evidence="1">
    <location>
        <begin position="147"/>
        <end position="168"/>
    </location>
</feature>
<accession>A0A7S2Y9F3</accession>
<dbReference type="GO" id="GO:0000462">
    <property type="term" value="P:maturation of SSU-rRNA from tricistronic rRNA transcript (SSU-rRNA, 5.8S rRNA, LSU-rRNA)"/>
    <property type="evidence" value="ECO:0007669"/>
    <property type="project" value="TreeGrafter"/>
</dbReference>
<feature type="region of interest" description="Disordered" evidence="1">
    <location>
        <begin position="116"/>
        <end position="400"/>
    </location>
</feature>
<feature type="compositionally biased region" description="Acidic residues" evidence="1">
    <location>
        <begin position="192"/>
        <end position="202"/>
    </location>
</feature>
<feature type="compositionally biased region" description="Basic and acidic residues" evidence="1">
    <location>
        <begin position="218"/>
        <end position="228"/>
    </location>
</feature>
<dbReference type="PANTHER" id="PTHR13237:SF9">
    <property type="entry name" value="NEUROGUIDIN"/>
    <property type="match status" value="1"/>
</dbReference>
<feature type="compositionally biased region" description="Basic residues" evidence="1">
    <location>
        <begin position="391"/>
        <end position="400"/>
    </location>
</feature>
<proteinExistence type="predicted"/>
<feature type="compositionally biased region" description="Low complexity" evidence="1">
    <location>
        <begin position="169"/>
        <end position="180"/>
    </location>
</feature>
<sequence>MGGESGDISVVAQALQEASQKVQAKVQEAIQQHLDSSEFSPSQGLDFLRVKNSLMLTYLIELTYNVRKQLKDTAGNDDTSSMHRLTVMKTVLDKSRGLEKKLRYQIDKLMAAGTSATSFVETEKDDPLQFRPDTSSLRDKDYKSANGDEDSDNDGDQASSDDDDEVDADLAAARATVAASRGSKTKGRSNQNEDEDEDDDGDGVYRAPRLSAVPYNLDRTDKDAEREKRKLQRMRTSELAQALRSQYGEAPEQEDIHGGTELGKQREASRRFAQQQEEKTQYEEDAMIRLTTTRKEKKERKRIMTQESSNLSAIADLGNIVRDAALGDNRPSSRSRGGEEELLDESGPRHKRLRDGGSHSNSTQRKSPKKGLQAKNSLQAALYGDGSSGSKSKKGRESRR</sequence>
<dbReference type="Pfam" id="PF04000">
    <property type="entry name" value="Sas10_Utp3"/>
    <property type="match status" value="1"/>
</dbReference>
<protein>
    <recommendedName>
        <fullName evidence="3">Neuroguidin</fullName>
    </recommendedName>
</protein>
<feature type="compositionally biased region" description="Basic and acidic residues" evidence="1">
    <location>
        <begin position="254"/>
        <end position="282"/>
    </location>
</feature>
<dbReference type="AlphaFoldDB" id="A0A7S2Y9F3"/>
<evidence type="ECO:0000256" key="1">
    <source>
        <dbReference type="SAM" id="MobiDB-lite"/>
    </source>
</evidence>
<reference evidence="2" key="1">
    <citation type="submission" date="2021-01" db="EMBL/GenBank/DDBJ databases">
        <authorList>
            <person name="Corre E."/>
            <person name="Pelletier E."/>
            <person name="Niang G."/>
            <person name="Scheremetjew M."/>
            <person name="Finn R."/>
            <person name="Kale V."/>
            <person name="Holt S."/>
            <person name="Cochrane G."/>
            <person name="Meng A."/>
            <person name="Brown T."/>
            <person name="Cohen L."/>
        </authorList>
    </citation>
    <scope>NUCLEOTIDE SEQUENCE</scope>
    <source>
        <strain evidence="2">CCMP125</strain>
    </source>
</reference>
<dbReference type="EMBL" id="HBHT01015119">
    <property type="protein sequence ID" value="CAD9961426.1"/>
    <property type="molecule type" value="Transcribed_RNA"/>
</dbReference>
<organism evidence="2">
    <name type="scientific">Entomoneis paludosa</name>
    <dbReference type="NCBI Taxonomy" id="265537"/>
    <lineage>
        <taxon>Eukaryota</taxon>
        <taxon>Sar</taxon>
        <taxon>Stramenopiles</taxon>
        <taxon>Ochrophyta</taxon>
        <taxon>Bacillariophyta</taxon>
        <taxon>Bacillariophyceae</taxon>
        <taxon>Bacillariophycidae</taxon>
        <taxon>Entomoneidaceae</taxon>
        <taxon>Entomoneis</taxon>
    </lineage>
</organism>
<evidence type="ECO:0008006" key="3">
    <source>
        <dbReference type="Google" id="ProtNLM"/>
    </source>
</evidence>
<gene>
    <name evidence="2" type="ORF">APAL1065_LOCUS10078</name>
</gene>
<name>A0A7S2Y9F3_9STRA</name>
<dbReference type="PANTHER" id="PTHR13237">
    <property type="entry name" value="SOMETHING ABOUT SILENCING PROTEIN 10-RELATED"/>
    <property type="match status" value="1"/>
</dbReference>
<dbReference type="InterPro" id="IPR007146">
    <property type="entry name" value="Sas10/Utp3/C1D"/>
</dbReference>
<evidence type="ECO:0000313" key="2">
    <source>
        <dbReference type="EMBL" id="CAD9961426.1"/>
    </source>
</evidence>